<keyword evidence="2" id="KW-1133">Transmembrane helix</keyword>
<evidence type="ECO:0000256" key="1">
    <source>
        <dbReference type="SAM" id="MobiDB-lite"/>
    </source>
</evidence>
<name>A0A9J6E8D5_RHIMP</name>
<feature type="compositionally biased region" description="Polar residues" evidence="1">
    <location>
        <begin position="42"/>
        <end position="53"/>
    </location>
</feature>
<dbReference type="EMBL" id="JABSTU010000005">
    <property type="protein sequence ID" value="KAH8030578.1"/>
    <property type="molecule type" value="Genomic_DNA"/>
</dbReference>
<keyword evidence="2" id="KW-0812">Transmembrane</keyword>
<evidence type="ECO:0000256" key="2">
    <source>
        <dbReference type="SAM" id="Phobius"/>
    </source>
</evidence>
<feature type="compositionally biased region" description="Low complexity" evidence="1">
    <location>
        <begin position="61"/>
        <end position="72"/>
    </location>
</feature>
<keyword evidence="2" id="KW-0472">Membrane</keyword>
<proteinExistence type="predicted"/>
<sequence length="172" mass="19401">MAVALAHTAKDEFLHIESSSRRALRKPKLRMMYGNEGKQARPDQSIQRSSTLAMPTASKISSTRVSRESASSWDVEDHRGSISPLDYLARSRDPAVAHRSPSPPRPMATWFHRMRPAKMAGYFLVLGLGFVTLASVACLAFMFIRHDEQVYRLVWTLIVKLSGRIFGGDRRE</sequence>
<gene>
    <name evidence="3" type="ORF">HPB51_010355</name>
</gene>
<feature type="transmembrane region" description="Helical" evidence="2">
    <location>
        <begin position="122"/>
        <end position="144"/>
    </location>
</feature>
<keyword evidence="4" id="KW-1185">Reference proteome</keyword>
<dbReference type="Proteomes" id="UP000821866">
    <property type="component" value="Chromosome 3"/>
</dbReference>
<protein>
    <submittedName>
        <fullName evidence="3">Uncharacterized protein</fullName>
    </submittedName>
</protein>
<feature type="region of interest" description="Disordered" evidence="1">
    <location>
        <begin position="34"/>
        <end position="77"/>
    </location>
</feature>
<dbReference type="AlphaFoldDB" id="A0A9J6E8D5"/>
<reference evidence="3" key="2">
    <citation type="submission" date="2021-09" db="EMBL/GenBank/DDBJ databases">
        <authorList>
            <person name="Jia N."/>
            <person name="Wang J."/>
            <person name="Shi W."/>
            <person name="Du L."/>
            <person name="Sun Y."/>
            <person name="Zhan W."/>
            <person name="Jiang J."/>
            <person name="Wang Q."/>
            <person name="Zhang B."/>
            <person name="Ji P."/>
            <person name="Sakyi L.B."/>
            <person name="Cui X."/>
            <person name="Yuan T."/>
            <person name="Jiang B."/>
            <person name="Yang W."/>
            <person name="Lam T.T.-Y."/>
            <person name="Chang Q."/>
            <person name="Ding S."/>
            <person name="Wang X."/>
            <person name="Zhu J."/>
            <person name="Ruan X."/>
            <person name="Zhao L."/>
            <person name="Wei J."/>
            <person name="Que T."/>
            <person name="Du C."/>
            <person name="Cheng J."/>
            <person name="Dai P."/>
            <person name="Han X."/>
            <person name="Huang E."/>
            <person name="Gao Y."/>
            <person name="Liu J."/>
            <person name="Shao H."/>
            <person name="Ye R."/>
            <person name="Li L."/>
            <person name="Wei W."/>
            <person name="Wang X."/>
            <person name="Wang C."/>
            <person name="Huo Q."/>
            <person name="Li W."/>
            <person name="Guo W."/>
            <person name="Chen H."/>
            <person name="Chen S."/>
            <person name="Zhou L."/>
            <person name="Zhou L."/>
            <person name="Ni X."/>
            <person name="Tian J."/>
            <person name="Zhou Y."/>
            <person name="Sheng Y."/>
            <person name="Liu T."/>
            <person name="Pan Y."/>
            <person name="Xia L."/>
            <person name="Li J."/>
            <person name="Zhao F."/>
            <person name="Cao W."/>
        </authorList>
    </citation>
    <scope>NUCLEOTIDE SEQUENCE</scope>
    <source>
        <strain evidence="3">Rmic-2018</strain>
        <tissue evidence="3">Larvae</tissue>
    </source>
</reference>
<organism evidence="3 4">
    <name type="scientific">Rhipicephalus microplus</name>
    <name type="common">Cattle tick</name>
    <name type="synonym">Boophilus microplus</name>
    <dbReference type="NCBI Taxonomy" id="6941"/>
    <lineage>
        <taxon>Eukaryota</taxon>
        <taxon>Metazoa</taxon>
        <taxon>Ecdysozoa</taxon>
        <taxon>Arthropoda</taxon>
        <taxon>Chelicerata</taxon>
        <taxon>Arachnida</taxon>
        <taxon>Acari</taxon>
        <taxon>Parasitiformes</taxon>
        <taxon>Ixodida</taxon>
        <taxon>Ixodoidea</taxon>
        <taxon>Ixodidae</taxon>
        <taxon>Rhipicephalinae</taxon>
        <taxon>Rhipicephalus</taxon>
        <taxon>Boophilus</taxon>
    </lineage>
</organism>
<comment type="caution">
    <text evidence="3">The sequence shown here is derived from an EMBL/GenBank/DDBJ whole genome shotgun (WGS) entry which is preliminary data.</text>
</comment>
<evidence type="ECO:0000313" key="3">
    <source>
        <dbReference type="EMBL" id="KAH8030578.1"/>
    </source>
</evidence>
<reference evidence="3" key="1">
    <citation type="journal article" date="2020" name="Cell">
        <title>Large-Scale Comparative Analyses of Tick Genomes Elucidate Their Genetic Diversity and Vector Capacities.</title>
        <authorList>
            <consortium name="Tick Genome and Microbiome Consortium (TIGMIC)"/>
            <person name="Jia N."/>
            <person name="Wang J."/>
            <person name="Shi W."/>
            <person name="Du L."/>
            <person name="Sun Y."/>
            <person name="Zhan W."/>
            <person name="Jiang J.F."/>
            <person name="Wang Q."/>
            <person name="Zhang B."/>
            <person name="Ji P."/>
            <person name="Bell-Sakyi L."/>
            <person name="Cui X.M."/>
            <person name="Yuan T.T."/>
            <person name="Jiang B.G."/>
            <person name="Yang W.F."/>
            <person name="Lam T.T."/>
            <person name="Chang Q.C."/>
            <person name="Ding S.J."/>
            <person name="Wang X.J."/>
            <person name="Zhu J.G."/>
            <person name="Ruan X.D."/>
            <person name="Zhao L."/>
            <person name="Wei J.T."/>
            <person name="Ye R.Z."/>
            <person name="Que T.C."/>
            <person name="Du C.H."/>
            <person name="Zhou Y.H."/>
            <person name="Cheng J.X."/>
            <person name="Dai P.F."/>
            <person name="Guo W.B."/>
            <person name="Han X.H."/>
            <person name="Huang E.J."/>
            <person name="Li L.F."/>
            <person name="Wei W."/>
            <person name="Gao Y.C."/>
            <person name="Liu J.Z."/>
            <person name="Shao H.Z."/>
            <person name="Wang X."/>
            <person name="Wang C.C."/>
            <person name="Yang T.C."/>
            <person name="Huo Q.B."/>
            <person name="Li W."/>
            <person name="Chen H.Y."/>
            <person name="Chen S.E."/>
            <person name="Zhou L.G."/>
            <person name="Ni X.B."/>
            <person name="Tian J.H."/>
            <person name="Sheng Y."/>
            <person name="Liu T."/>
            <person name="Pan Y.S."/>
            <person name="Xia L.Y."/>
            <person name="Li J."/>
            <person name="Zhao F."/>
            <person name="Cao W.C."/>
        </authorList>
    </citation>
    <scope>NUCLEOTIDE SEQUENCE</scope>
    <source>
        <strain evidence="3">Rmic-2018</strain>
    </source>
</reference>
<accession>A0A9J6E8D5</accession>
<evidence type="ECO:0000313" key="4">
    <source>
        <dbReference type="Proteomes" id="UP000821866"/>
    </source>
</evidence>